<dbReference type="EMBL" id="JAUOPB010000001">
    <property type="protein sequence ID" value="MDO6420879.1"/>
    <property type="molecule type" value="Genomic_DNA"/>
</dbReference>
<dbReference type="Pfam" id="PF08327">
    <property type="entry name" value="AHSA1"/>
    <property type="match status" value="1"/>
</dbReference>
<dbReference type="SUPFAM" id="SSF55961">
    <property type="entry name" value="Bet v1-like"/>
    <property type="match status" value="1"/>
</dbReference>
<dbReference type="InterPro" id="IPR023393">
    <property type="entry name" value="START-like_dom_sf"/>
</dbReference>
<evidence type="ECO:0000313" key="3">
    <source>
        <dbReference type="EMBL" id="MDO6420879.1"/>
    </source>
</evidence>
<dbReference type="RefSeq" id="WP_303489976.1">
    <property type="nucleotide sequence ID" value="NZ_JAUOPB010000001.1"/>
</dbReference>
<organism evidence="3 4">
    <name type="scientific">Saccharophagus degradans</name>
    <dbReference type="NCBI Taxonomy" id="86304"/>
    <lineage>
        <taxon>Bacteria</taxon>
        <taxon>Pseudomonadati</taxon>
        <taxon>Pseudomonadota</taxon>
        <taxon>Gammaproteobacteria</taxon>
        <taxon>Cellvibrionales</taxon>
        <taxon>Cellvibrionaceae</taxon>
        <taxon>Saccharophagus</taxon>
    </lineage>
</organism>
<comment type="similarity">
    <text evidence="1">Belongs to the AHA1 family.</text>
</comment>
<dbReference type="Proteomes" id="UP001169760">
    <property type="component" value="Unassembled WGS sequence"/>
</dbReference>
<protein>
    <submittedName>
        <fullName evidence="3">SRPBCC family protein</fullName>
    </submittedName>
</protein>
<evidence type="ECO:0000256" key="1">
    <source>
        <dbReference type="ARBA" id="ARBA00006817"/>
    </source>
</evidence>
<dbReference type="Gene3D" id="3.30.530.20">
    <property type="match status" value="1"/>
</dbReference>
<sequence length="149" mass="16874">MNPSNLIIKSQMLIHRPVAECFEAFVNPEVTTKFWFTKSSGRLEEGKKVRWDWEMFGVGDSLTVTELKENKRILIEWESDATTVEWCFEDRNGSATLITISTWGFSGNSEELLLQAADAKGGYTMVLAGLKAWLEHGVELGLVRDQFPN</sequence>
<feature type="domain" description="Activator of Hsp90 ATPase homologue 1/2-like C-terminal" evidence="2">
    <location>
        <begin position="17"/>
        <end position="135"/>
    </location>
</feature>
<proteinExistence type="inferred from homology"/>
<dbReference type="InterPro" id="IPR013538">
    <property type="entry name" value="ASHA1/2-like_C"/>
</dbReference>
<gene>
    <name evidence="3" type="ORF">Q4521_00185</name>
</gene>
<reference evidence="3" key="1">
    <citation type="submission" date="2023-07" db="EMBL/GenBank/DDBJ databases">
        <title>Genome content predicts the carbon catabolic preferences of heterotrophic bacteria.</title>
        <authorList>
            <person name="Gralka M."/>
        </authorList>
    </citation>
    <scope>NUCLEOTIDE SEQUENCE</scope>
    <source>
        <strain evidence="3">I3M17_2</strain>
    </source>
</reference>
<dbReference type="AlphaFoldDB" id="A0AAW7X0N3"/>
<evidence type="ECO:0000313" key="4">
    <source>
        <dbReference type="Proteomes" id="UP001169760"/>
    </source>
</evidence>
<dbReference type="CDD" id="cd08901">
    <property type="entry name" value="SRPBCC_CalC_Aha1-like_8"/>
    <property type="match status" value="1"/>
</dbReference>
<comment type="caution">
    <text evidence="3">The sequence shown here is derived from an EMBL/GenBank/DDBJ whole genome shotgun (WGS) entry which is preliminary data.</text>
</comment>
<accession>A0AAW7X0N3</accession>
<name>A0AAW7X0N3_9GAMM</name>
<evidence type="ECO:0000259" key="2">
    <source>
        <dbReference type="Pfam" id="PF08327"/>
    </source>
</evidence>